<evidence type="ECO:0000313" key="1">
    <source>
        <dbReference type="EMBL" id="MBK1697048.1"/>
    </source>
</evidence>
<dbReference type="Pfam" id="PF04250">
    <property type="entry name" value="DUF429"/>
    <property type="match status" value="1"/>
</dbReference>
<organism evidence="1 2">
    <name type="scientific">Rhodovibrio salinarum</name>
    <dbReference type="NCBI Taxonomy" id="1087"/>
    <lineage>
        <taxon>Bacteria</taxon>
        <taxon>Pseudomonadati</taxon>
        <taxon>Pseudomonadota</taxon>
        <taxon>Alphaproteobacteria</taxon>
        <taxon>Rhodospirillales</taxon>
        <taxon>Rhodovibrionaceae</taxon>
        <taxon>Rhodovibrio</taxon>
    </lineage>
</organism>
<accession>A0A934UZS3</accession>
<sequence>MVNSAQKNRRALTHARSQGEMSGVVAGVDGCRGGWLAVRLDLADARVTSALYPDWPALAQALSGMARICVDMPIGLAEIGARPCDQAARALLPRWRKPSVFAPPRRYMLRLDFEAVRAAARTRGDAGLSIQAFNIMPKIADLDAALSPSDQEQVLEAHPELAFQRLNGGAALPRKADRAGRTVRRDLLVSAGLSEIDGLLSAHPRSQAKMDDVLDAGVCALVARDQLAGRARRVPETTPDRDARGLRMEIWY</sequence>
<protein>
    <submittedName>
        <fullName evidence="1">DUF429 domain-containing protein</fullName>
    </submittedName>
</protein>
<gene>
    <name evidence="1" type="ORF">CKO21_07290</name>
</gene>
<reference evidence="1" key="1">
    <citation type="submission" date="2017-08" db="EMBL/GenBank/DDBJ databases">
        <authorList>
            <person name="Imhoff J.F."/>
            <person name="Rahn T."/>
            <person name="Kuenzel S."/>
            <person name="Neulinger S.C."/>
        </authorList>
    </citation>
    <scope>NUCLEOTIDE SEQUENCE</scope>
    <source>
        <strain evidence="1">DSM 9154</strain>
    </source>
</reference>
<reference evidence="1" key="2">
    <citation type="journal article" date="2020" name="Microorganisms">
        <title>Osmotic Adaptation and Compatible Solute Biosynthesis of Phototrophic Bacteria as Revealed from Genome Analyses.</title>
        <authorList>
            <person name="Imhoff J.F."/>
            <person name="Rahn T."/>
            <person name="Kunzel S."/>
            <person name="Keller A."/>
            <person name="Neulinger S.C."/>
        </authorList>
    </citation>
    <scope>NUCLEOTIDE SEQUENCE</scope>
    <source>
        <strain evidence="1">DSM 9154</strain>
    </source>
</reference>
<evidence type="ECO:0000313" key="2">
    <source>
        <dbReference type="Proteomes" id="UP000778970"/>
    </source>
</evidence>
<keyword evidence="2" id="KW-1185">Reference proteome</keyword>
<comment type="caution">
    <text evidence="1">The sequence shown here is derived from an EMBL/GenBank/DDBJ whole genome shotgun (WGS) entry which is preliminary data.</text>
</comment>
<dbReference type="InterPro" id="IPR007362">
    <property type="entry name" value="DUF429"/>
</dbReference>
<proteinExistence type="predicted"/>
<dbReference type="AlphaFoldDB" id="A0A934UZS3"/>
<dbReference type="Proteomes" id="UP000778970">
    <property type="component" value="Unassembled WGS sequence"/>
</dbReference>
<dbReference type="EMBL" id="NRRE01000020">
    <property type="protein sequence ID" value="MBK1697048.1"/>
    <property type="molecule type" value="Genomic_DNA"/>
</dbReference>
<name>A0A934UZS3_9PROT</name>